<gene>
    <name evidence="3" type="ORF">U0C82_02250</name>
</gene>
<organism evidence="3 4">
    <name type="scientific">Fulvimarina uroteuthidis</name>
    <dbReference type="NCBI Taxonomy" id="3098149"/>
    <lineage>
        <taxon>Bacteria</taxon>
        <taxon>Pseudomonadati</taxon>
        <taxon>Pseudomonadota</taxon>
        <taxon>Alphaproteobacteria</taxon>
        <taxon>Hyphomicrobiales</taxon>
        <taxon>Aurantimonadaceae</taxon>
        <taxon>Fulvimarina</taxon>
    </lineage>
</organism>
<feature type="signal peptide" evidence="2">
    <location>
        <begin position="1"/>
        <end position="20"/>
    </location>
</feature>
<sequence length="223" mass="22921">MSTRLPALLALSALLPAVLAGCQSEGSGAALQEASASIQPAAPPEPFQYTSVTQTKYNPFTVDYTQPSAAAGGPAKSFVRVSSPGISIGSPQHEAVARAVVVEVASERLCQPGTQPQFQKQYGREVYLNERVQKWGAIVYCDAAPAYPPMNGGAMASASGSMNNAAGGYGGSTQPQYGGAPAPMAGAPMPPQPMSSVQDTLMPLPNAGNSPLPLSMMSSDAYR</sequence>
<dbReference type="RefSeq" id="WP_322185427.1">
    <property type="nucleotide sequence ID" value="NZ_JAXLPB010000001.1"/>
</dbReference>
<reference evidence="3 4" key="1">
    <citation type="submission" date="2023-12" db="EMBL/GenBank/DDBJ databases">
        <title>Description of Novel Strain Fulvimarina sp. 2208YS6-2-32 isolated from Uroteuthis (Photololigo) edulis.</title>
        <authorList>
            <person name="Park J.-S."/>
        </authorList>
    </citation>
    <scope>NUCLEOTIDE SEQUENCE [LARGE SCALE GENOMIC DNA]</scope>
    <source>
        <strain evidence="3 4">2208YS6-2-32</strain>
    </source>
</reference>
<dbReference type="Proteomes" id="UP001294412">
    <property type="component" value="Unassembled WGS sequence"/>
</dbReference>
<evidence type="ECO:0000256" key="2">
    <source>
        <dbReference type="SAM" id="SignalP"/>
    </source>
</evidence>
<evidence type="ECO:0000256" key="1">
    <source>
        <dbReference type="SAM" id="MobiDB-lite"/>
    </source>
</evidence>
<name>A0ABU5HXV3_9HYPH</name>
<comment type="caution">
    <text evidence="3">The sequence shown here is derived from an EMBL/GenBank/DDBJ whole genome shotgun (WGS) entry which is preliminary data.</text>
</comment>
<evidence type="ECO:0008006" key="5">
    <source>
        <dbReference type="Google" id="ProtNLM"/>
    </source>
</evidence>
<feature type="region of interest" description="Disordered" evidence="1">
    <location>
        <begin position="177"/>
        <end position="223"/>
    </location>
</feature>
<protein>
    <recommendedName>
        <fullName evidence="5">Lipoprotein</fullName>
    </recommendedName>
</protein>
<proteinExistence type="predicted"/>
<keyword evidence="2" id="KW-0732">Signal</keyword>
<dbReference type="PROSITE" id="PS51257">
    <property type="entry name" value="PROKAR_LIPOPROTEIN"/>
    <property type="match status" value="1"/>
</dbReference>
<accession>A0ABU5HXV3</accession>
<evidence type="ECO:0000313" key="3">
    <source>
        <dbReference type="EMBL" id="MDY8107971.1"/>
    </source>
</evidence>
<keyword evidence="4" id="KW-1185">Reference proteome</keyword>
<feature type="compositionally biased region" description="Low complexity" evidence="1">
    <location>
        <begin position="177"/>
        <end position="187"/>
    </location>
</feature>
<evidence type="ECO:0000313" key="4">
    <source>
        <dbReference type="Proteomes" id="UP001294412"/>
    </source>
</evidence>
<feature type="chain" id="PRO_5045372429" description="Lipoprotein" evidence="2">
    <location>
        <begin position="21"/>
        <end position="223"/>
    </location>
</feature>
<dbReference type="EMBL" id="JAXLPB010000001">
    <property type="protein sequence ID" value="MDY8107971.1"/>
    <property type="molecule type" value="Genomic_DNA"/>
</dbReference>